<sequence length="337" mass="36813">MNVLVDIGHPAHVHFFRHAVAELRDRGHDVRLAARELPVALELLRAYGLSCRVVGAKRRGALGLALELACHGAGLLAMTLSWRPDVATAIGGTLMVGPARLRRCRVVVWDDTDTAVMENRITHPLAHRIMTPDVYPMALGPRQTRYHGLHELAYLHPKRFRPNPATLTRYGLSPDTPYAVVRLGAFEAGHDLAVRRHPPEALAAVIRELAERGEVVLVPEGDVPAVLTGYVKRPRPEDFHDLLAFATFCLTEGATTASEAAILGTPALYVNPIVTCYIRDMADRGLLTVAVPGQDLFAAFAAASARSVPEARRKATDIFDAYEDVSALIVDVLEGRR</sequence>
<dbReference type="Proteomes" id="UP000006250">
    <property type="component" value="Unassembled WGS sequence"/>
</dbReference>
<organism evidence="1 2">
    <name type="scientific">Solidesulfovibrio fructosivorans JJ]</name>
    <dbReference type="NCBI Taxonomy" id="596151"/>
    <lineage>
        <taxon>Bacteria</taxon>
        <taxon>Pseudomonadati</taxon>
        <taxon>Thermodesulfobacteriota</taxon>
        <taxon>Desulfovibrionia</taxon>
        <taxon>Desulfovibrionales</taxon>
        <taxon>Desulfovibrionaceae</taxon>
        <taxon>Solidesulfovibrio</taxon>
    </lineage>
</organism>
<evidence type="ECO:0000313" key="2">
    <source>
        <dbReference type="Proteomes" id="UP000006250"/>
    </source>
</evidence>
<name>E1JXW2_SOLFR</name>
<dbReference type="InterPro" id="IPR007152">
    <property type="entry name" value="DUF354"/>
</dbReference>
<dbReference type="eggNOG" id="COG1817">
    <property type="taxonomic scope" value="Bacteria"/>
</dbReference>
<dbReference type="PANTHER" id="PTHR39662">
    <property type="entry name" value="DUF354 DOMAIN-CONTAINING PROTEIN-RELATED"/>
    <property type="match status" value="1"/>
</dbReference>
<comment type="caution">
    <text evidence="1">The sequence shown here is derived from an EMBL/GenBank/DDBJ whole genome shotgun (WGS) entry which is preliminary data.</text>
</comment>
<evidence type="ECO:0008006" key="3">
    <source>
        <dbReference type="Google" id="ProtNLM"/>
    </source>
</evidence>
<reference evidence="1 2" key="1">
    <citation type="submission" date="2010-08" db="EMBL/GenBank/DDBJ databases">
        <title>The draft genome of Desulfovibrio fructosovorans JJ.</title>
        <authorList>
            <consortium name="US DOE Joint Genome Institute (JGI-PGF)"/>
            <person name="Lucas S."/>
            <person name="Copeland A."/>
            <person name="Lapidus A."/>
            <person name="Cheng J.-F."/>
            <person name="Bruce D."/>
            <person name="Goodwin L."/>
            <person name="Pitluck S."/>
            <person name="Land M.L."/>
            <person name="Hauser L."/>
            <person name="Chang Y.-J."/>
            <person name="Jeffries C."/>
            <person name="Wall J.D."/>
            <person name="Stahl D.A."/>
            <person name="Arkin A.P."/>
            <person name="Dehal P."/>
            <person name="Stolyar S.M."/>
            <person name="Hazen T.C."/>
            <person name="Woyke T.J."/>
        </authorList>
    </citation>
    <scope>NUCLEOTIDE SEQUENCE [LARGE SCALE GENOMIC DNA]</scope>
    <source>
        <strain evidence="1 2">JJ</strain>
    </source>
</reference>
<dbReference type="STRING" id="596151.DesfrDRAFT_2461"/>
<dbReference type="OrthoDB" id="7058268at2"/>
<dbReference type="EMBL" id="AECZ01000015">
    <property type="protein sequence ID" value="EFL50885.1"/>
    <property type="molecule type" value="Genomic_DNA"/>
</dbReference>
<dbReference type="PIRSF" id="PIRSF005357">
    <property type="entry name" value="UCP005357"/>
    <property type="match status" value="1"/>
</dbReference>
<dbReference type="Pfam" id="PF04007">
    <property type="entry name" value="DUF354"/>
    <property type="match status" value="1"/>
</dbReference>
<dbReference type="AlphaFoldDB" id="E1JXW2"/>
<evidence type="ECO:0000313" key="1">
    <source>
        <dbReference type="EMBL" id="EFL50885.1"/>
    </source>
</evidence>
<proteinExistence type="predicted"/>
<keyword evidence="2" id="KW-1185">Reference proteome</keyword>
<protein>
    <recommendedName>
        <fullName evidence="3">DUF354 domain-containing protein</fullName>
    </recommendedName>
</protein>
<accession>E1JXW2</accession>
<gene>
    <name evidence="1" type="ORF">DesfrDRAFT_2461</name>
</gene>
<dbReference type="PANTHER" id="PTHR39662:SF1">
    <property type="entry name" value="DUF354 DOMAIN-CONTAINING PROTEIN"/>
    <property type="match status" value="1"/>
</dbReference>
<dbReference type="RefSeq" id="WP_005994270.1">
    <property type="nucleotide sequence ID" value="NZ_AECZ01000015.1"/>
</dbReference>
<dbReference type="SUPFAM" id="SSF53756">
    <property type="entry name" value="UDP-Glycosyltransferase/glycogen phosphorylase"/>
    <property type="match status" value="1"/>
</dbReference>